<dbReference type="AlphaFoldDB" id="A0A5C3QBV7"/>
<evidence type="ECO:0000256" key="1">
    <source>
        <dbReference type="SAM" id="MobiDB-lite"/>
    </source>
</evidence>
<sequence>MPRVLHRFLDGVTKAASLPSSHKIVLPSRKRRRITLYQPPQAHPNCRVAVGDRSILLEEGNPLSNKARYARHKRTPPVLRGAARERKEEEDRPRLMSEEERAWYADPWLRMLSGRLRFCFLTHRYLPRDFLIRVAAVNLPPSHAARAHKQILVPDGLEHGRYARARSSRAFYVLCQRQAIKEIIDRGSYKRFAPSITAPPSLTDRVSHLLRVRVLQELELLVRDLMLRPPIPRRRDHDPVPSSASSPSASPSPLRRLTRIEWELIKSTGTIPFEGAIAVLVVPPPNKDPLTGKRPRPSMSSAPLPPPSPEPSPSTAKPRPPLPPLSVLHSPRRRPDSDEVDEVLPLSEEQIPLYNGLALMPHPEQRAALVKLLKKAEKAAVRDACRLADEEDAQPATNNGKSHAFLLSSSGKNVDRVDVVPLATALWRVRMFEGGGWEARDGSEVPLVPAPVTHT</sequence>
<dbReference type="STRING" id="1884261.A0A5C3QBV7"/>
<feature type="compositionally biased region" description="Low complexity" evidence="1">
    <location>
        <begin position="240"/>
        <end position="253"/>
    </location>
</feature>
<evidence type="ECO:0000313" key="2">
    <source>
        <dbReference type="EMBL" id="TFK99056.1"/>
    </source>
</evidence>
<feature type="compositionally biased region" description="Pro residues" evidence="1">
    <location>
        <begin position="303"/>
        <end position="324"/>
    </location>
</feature>
<organism evidence="2 3">
    <name type="scientific">Pterulicium gracile</name>
    <dbReference type="NCBI Taxonomy" id="1884261"/>
    <lineage>
        <taxon>Eukaryota</taxon>
        <taxon>Fungi</taxon>
        <taxon>Dikarya</taxon>
        <taxon>Basidiomycota</taxon>
        <taxon>Agaricomycotina</taxon>
        <taxon>Agaricomycetes</taxon>
        <taxon>Agaricomycetidae</taxon>
        <taxon>Agaricales</taxon>
        <taxon>Pleurotineae</taxon>
        <taxon>Pterulaceae</taxon>
        <taxon>Pterulicium</taxon>
    </lineage>
</organism>
<dbReference type="EMBL" id="ML178835">
    <property type="protein sequence ID" value="TFK99056.1"/>
    <property type="molecule type" value="Genomic_DNA"/>
</dbReference>
<feature type="region of interest" description="Disordered" evidence="1">
    <location>
        <begin position="282"/>
        <end position="341"/>
    </location>
</feature>
<accession>A0A5C3QBV7</accession>
<name>A0A5C3QBV7_9AGAR</name>
<proteinExistence type="predicted"/>
<protein>
    <submittedName>
        <fullName evidence="2">Uncharacterized protein</fullName>
    </submittedName>
</protein>
<evidence type="ECO:0000313" key="3">
    <source>
        <dbReference type="Proteomes" id="UP000305067"/>
    </source>
</evidence>
<reference evidence="2 3" key="1">
    <citation type="journal article" date="2019" name="Nat. Ecol. Evol.">
        <title>Megaphylogeny resolves global patterns of mushroom evolution.</title>
        <authorList>
            <person name="Varga T."/>
            <person name="Krizsan K."/>
            <person name="Foldi C."/>
            <person name="Dima B."/>
            <person name="Sanchez-Garcia M."/>
            <person name="Sanchez-Ramirez S."/>
            <person name="Szollosi G.J."/>
            <person name="Szarkandi J.G."/>
            <person name="Papp V."/>
            <person name="Albert L."/>
            <person name="Andreopoulos W."/>
            <person name="Angelini C."/>
            <person name="Antonin V."/>
            <person name="Barry K.W."/>
            <person name="Bougher N.L."/>
            <person name="Buchanan P."/>
            <person name="Buyck B."/>
            <person name="Bense V."/>
            <person name="Catcheside P."/>
            <person name="Chovatia M."/>
            <person name="Cooper J."/>
            <person name="Damon W."/>
            <person name="Desjardin D."/>
            <person name="Finy P."/>
            <person name="Geml J."/>
            <person name="Haridas S."/>
            <person name="Hughes K."/>
            <person name="Justo A."/>
            <person name="Karasinski D."/>
            <person name="Kautmanova I."/>
            <person name="Kiss B."/>
            <person name="Kocsube S."/>
            <person name="Kotiranta H."/>
            <person name="LaButti K.M."/>
            <person name="Lechner B.E."/>
            <person name="Liimatainen K."/>
            <person name="Lipzen A."/>
            <person name="Lukacs Z."/>
            <person name="Mihaltcheva S."/>
            <person name="Morgado L.N."/>
            <person name="Niskanen T."/>
            <person name="Noordeloos M.E."/>
            <person name="Ohm R.A."/>
            <person name="Ortiz-Santana B."/>
            <person name="Ovrebo C."/>
            <person name="Racz N."/>
            <person name="Riley R."/>
            <person name="Savchenko A."/>
            <person name="Shiryaev A."/>
            <person name="Soop K."/>
            <person name="Spirin V."/>
            <person name="Szebenyi C."/>
            <person name="Tomsovsky M."/>
            <person name="Tulloss R.E."/>
            <person name="Uehling J."/>
            <person name="Grigoriev I.V."/>
            <person name="Vagvolgyi C."/>
            <person name="Papp T."/>
            <person name="Martin F.M."/>
            <person name="Miettinen O."/>
            <person name="Hibbett D.S."/>
            <person name="Nagy L.G."/>
        </authorList>
    </citation>
    <scope>NUCLEOTIDE SEQUENCE [LARGE SCALE GENOMIC DNA]</scope>
    <source>
        <strain evidence="2 3">CBS 309.79</strain>
    </source>
</reference>
<gene>
    <name evidence="2" type="ORF">BDV98DRAFT_650843</name>
</gene>
<dbReference type="Proteomes" id="UP000305067">
    <property type="component" value="Unassembled WGS sequence"/>
</dbReference>
<dbReference type="OrthoDB" id="3363286at2759"/>
<feature type="region of interest" description="Disordered" evidence="1">
    <location>
        <begin position="230"/>
        <end position="254"/>
    </location>
</feature>
<keyword evidence="3" id="KW-1185">Reference proteome</keyword>